<evidence type="ECO:0000313" key="1">
    <source>
        <dbReference type="EMBL" id="MEJ8305989.1"/>
    </source>
</evidence>
<organism evidence="1 2">
    <name type="scientific">Saccharibacillus sacchari</name>
    <dbReference type="NCBI Taxonomy" id="456493"/>
    <lineage>
        <taxon>Bacteria</taxon>
        <taxon>Bacillati</taxon>
        <taxon>Bacillota</taxon>
        <taxon>Bacilli</taxon>
        <taxon>Bacillales</taxon>
        <taxon>Paenibacillaceae</taxon>
        <taxon>Saccharibacillus</taxon>
    </lineage>
</organism>
<accession>A0ACC6PGA4</accession>
<sequence length="155" mass="16504">MILVSSCLAGFAVRYNGTDSLEDDVRRLLEKGQAVAVCPELMGGFLTPREPAEIVGGDGDGVLDGLAKVIERSGADVTELYLRGARLTLDKAREIGADTVILKENSPSCGSLAIYNGDFAGIKMAGHGVTSALLRRHGIRVLSENNYREALKLTI</sequence>
<dbReference type="EMBL" id="JBBKAR010000048">
    <property type="protein sequence ID" value="MEJ8305989.1"/>
    <property type="molecule type" value="Genomic_DNA"/>
</dbReference>
<gene>
    <name evidence="1" type="ORF">WKI47_18985</name>
</gene>
<proteinExistence type="predicted"/>
<comment type="caution">
    <text evidence="1">The sequence shown here is derived from an EMBL/GenBank/DDBJ whole genome shotgun (WGS) entry which is preliminary data.</text>
</comment>
<evidence type="ECO:0000313" key="2">
    <source>
        <dbReference type="Proteomes" id="UP001380953"/>
    </source>
</evidence>
<keyword evidence="2" id="KW-1185">Reference proteome</keyword>
<reference evidence="1" key="1">
    <citation type="submission" date="2024-03" db="EMBL/GenBank/DDBJ databases">
        <title>Whole genome sequecning of epiphytes from Marcgravia umbellata leaves.</title>
        <authorList>
            <person name="Kumar G."/>
            <person name="Savka M.A."/>
        </authorList>
    </citation>
    <scope>NUCLEOTIDE SEQUENCE</scope>
    <source>
        <strain evidence="1">RIT_BL5</strain>
    </source>
</reference>
<name>A0ACC6PGA4_9BACL</name>
<protein>
    <submittedName>
        <fullName evidence="1">DUF523 domain-containing protein</fullName>
    </submittedName>
</protein>
<dbReference type="Proteomes" id="UP001380953">
    <property type="component" value="Unassembled WGS sequence"/>
</dbReference>